<accession>A0A2T4JGF9</accession>
<gene>
    <name evidence="1" type="ORF">C5F46_11910</name>
</gene>
<dbReference type="PANTHER" id="PTHR40275">
    <property type="entry name" value="SSL7038 PROTEIN"/>
    <property type="match status" value="1"/>
</dbReference>
<dbReference type="EMBL" id="PZKF01000029">
    <property type="protein sequence ID" value="PTE16877.1"/>
    <property type="molecule type" value="Genomic_DNA"/>
</dbReference>
<name>A0A2T4JGF9_9RHOB</name>
<dbReference type="OrthoDB" id="9798416at2"/>
<reference evidence="1 2" key="1">
    <citation type="submission" date="2018-03" db="EMBL/GenBank/DDBJ databases">
        <title>Rhodobacter veldkampii.</title>
        <authorList>
            <person name="Meyer T.E."/>
            <person name="Miller S."/>
            <person name="Lodha T."/>
            <person name="Gandham S."/>
            <person name="Chintalapati S."/>
            <person name="Chintalapati V.R."/>
        </authorList>
    </citation>
    <scope>NUCLEOTIDE SEQUENCE [LARGE SCALE GENOMIC DNA]</scope>
    <source>
        <strain evidence="1 2">DSM 11550</strain>
    </source>
</reference>
<evidence type="ECO:0000313" key="1">
    <source>
        <dbReference type="EMBL" id="PTE16877.1"/>
    </source>
</evidence>
<keyword evidence="2" id="KW-1185">Reference proteome</keyword>
<comment type="caution">
    <text evidence="1">The sequence shown here is derived from an EMBL/GenBank/DDBJ whole genome shotgun (WGS) entry which is preliminary data.</text>
</comment>
<dbReference type="NCBIfam" id="TIGR02684">
    <property type="entry name" value="dnstrm_HI1420"/>
    <property type="match status" value="1"/>
</dbReference>
<protein>
    <submittedName>
        <fullName evidence="1">Putative addiction module antidote protein</fullName>
    </submittedName>
</protein>
<dbReference type="Proteomes" id="UP000241899">
    <property type="component" value="Unassembled WGS sequence"/>
</dbReference>
<sequence>MPHEITDWDIQEHLQTRVEQDAYLEAAFDDGDALVIIGAIGDVIRARGPEGIAAQVGIEPTALLEAFRDGNDPPFSLVLTVVRALGFKLGVCRTSKV</sequence>
<dbReference type="PANTHER" id="PTHR40275:SF1">
    <property type="entry name" value="SSL7038 PROTEIN"/>
    <property type="match status" value="1"/>
</dbReference>
<organism evidence="1 2">
    <name type="scientific">Phaeovulum veldkampii DSM 11550</name>
    <dbReference type="NCBI Taxonomy" id="1185920"/>
    <lineage>
        <taxon>Bacteria</taxon>
        <taxon>Pseudomonadati</taxon>
        <taxon>Pseudomonadota</taxon>
        <taxon>Alphaproteobacteria</taxon>
        <taxon>Rhodobacterales</taxon>
        <taxon>Paracoccaceae</taxon>
        <taxon>Phaeovulum</taxon>
    </lineage>
</organism>
<evidence type="ECO:0000313" key="2">
    <source>
        <dbReference type="Proteomes" id="UP000241899"/>
    </source>
</evidence>
<dbReference type="RefSeq" id="WP_107325572.1">
    <property type="nucleotide sequence ID" value="NZ_NHSP01000056.1"/>
</dbReference>
<dbReference type="InterPro" id="IPR014057">
    <property type="entry name" value="HI1420"/>
</dbReference>
<dbReference type="AlphaFoldDB" id="A0A2T4JGF9"/>
<dbReference type="Pfam" id="PF21716">
    <property type="entry name" value="dnstrm_HI1420"/>
    <property type="match status" value="1"/>
</dbReference>
<proteinExistence type="predicted"/>